<dbReference type="FunFam" id="3.40.50.300:FF:001329">
    <property type="entry name" value="Small GTP-binding protein, putative"/>
    <property type="match status" value="1"/>
</dbReference>
<name>A0A9Y1BPB1_9ARCH</name>
<proteinExistence type="predicted"/>
<gene>
    <name evidence="2" type="ORF">K9W46_10225</name>
</gene>
<dbReference type="PANTHER" id="PTHR47978">
    <property type="match status" value="1"/>
</dbReference>
<dbReference type="Pfam" id="PF00071">
    <property type="entry name" value="Ras"/>
    <property type="match status" value="1"/>
</dbReference>
<reference evidence="2" key="1">
    <citation type="journal article" date="2022" name="Nat. Microbiol.">
        <title>Unique mobile elements and scalable gene flow at the prokaryote-eukaryote boundary revealed by circularized Asgard archaea genomes.</title>
        <authorList>
            <person name="Wu F."/>
            <person name="Speth D.R."/>
            <person name="Philosof A."/>
            <person name="Cremiere A."/>
            <person name="Narayanan A."/>
            <person name="Barco R.A."/>
            <person name="Connon S.A."/>
            <person name="Amend J.P."/>
            <person name="Antoshechkin I.A."/>
            <person name="Orphan V.J."/>
        </authorList>
    </citation>
    <scope>NUCLEOTIDE SEQUENCE</scope>
    <source>
        <strain evidence="2">PR6</strain>
    </source>
</reference>
<dbReference type="GO" id="GO:0005525">
    <property type="term" value="F:GTP binding"/>
    <property type="evidence" value="ECO:0007669"/>
    <property type="project" value="InterPro"/>
</dbReference>
<dbReference type="PROSITE" id="PS51421">
    <property type="entry name" value="RAS"/>
    <property type="match status" value="1"/>
</dbReference>
<dbReference type="AlphaFoldDB" id="A0A9Y1BPB1"/>
<dbReference type="SUPFAM" id="SSF52540">
    <property type="entry name" value="P-loop containing nucleoside triphosphate hydrolases"/>
    <property type="match status" value="1"/>
</dbReference>
<dbReference type="CDD" id="cd00154">
    <property type="entry name" value="Rab"/>
    <property type="match status" value="1"/>
</dbReference>
<organism evidence="2">
    <name type="scientific">Candidatus Heimdallarchaeum endolithica</name>
    <dbReference type="NCBI Taxonomy" id="2876572"/>
    <lineage>
        <taxon>Archaea</taxon>
        <taxon>Promethearchaeati</taxon>
        <taxon>Candidatus Heimdallarchaeota</taxon>
        <taxon>Candidatus Heimdallarchaeia (ex Rinke et al. 2021) (nom. nud.)</taxon>
        <taxon>Candidatus Heimdallarchaeales</taxon>
        <taxon>Candidatus Heimdallarchaeaceae</taxon>
        <taxon>Candidatus Heimdallarchaeum</taxon>
    </lineage>
</organism>
<accession>A0A9Y1BPB1</accession>
<dbReference type="NCBIfam" id="TIGR00231">
    <property type="entry name" value="small_GTP"/>
    <property type="match status" value="1"/>
</dbReference>
<dbReference type="SMART" id="SM00176">
    <property type="entry name" value="RAN"/>
    <property type="match status" value="1"/>
</dbReference>
<dbReference type="GO" id="GO:0003924">
    <property type="term" value="F:GTPase activity"/>
    <property type="evidence" value="ECO:0007669"/>
    <property type="project" value="InterPro"/>
</dbReference>
<dbReference type="EMBL" id="CP084167">
    <property type="protein sequence ID" value="UJG42751.1"/>
    <property type="molecule type" value="Genomic_DNA"/>
</dbReference>
<evidence type="ECO:0000313" key="2">
    <source>
        <dbReference type="EMBL" id="UJG42751.1"/>
    </source>
</evidence>
<keyword evidence="1" id="KW-0547">Nucleotide-binding</keyword>
<evidence type="ECO:0000256" key="1">
    <source>
        <dbReference type="ARBA" id="ARBA00022741"/>
    </source>
</evidence>
<dbReference type="PRINTS" id="PR00449">
    <property type="entry name" value="RASTRNSFRMNG"/>
</dbReference>
<dbReference type="Gene3D" id="3.40.50.300">
    <property type="entry name" value="P-loop containing nucleotide triphosphate hydrolases"/>
    <property type="match status" value="1"/>
</dbReference>
<dbReference type="PROSITE" id="PS51419">
    <property type="entry name" value="RAB"/>
    <property type="match status" value="1"/>
</dbReference>
<protein>
    <submittedName>
        <fullName evidence="2">GTP-binding protein</fullName>
    </submittedName>
</protein>
<dbReference type="InterPro" id="IPR027417">
    <property type="entry name" value="P-loop_NTPase"/>
</dbReference>
<sequence>MTLNKSQGKKYIFKIVLLGDPGVGKSSLISRYVHNRFESSYMITIGVDILSKQLFVGEDEVLFLISDIGGQERFSSVREKFYRGSKGCFLVFDLTRPNTLESIREWKRGLNGVEDDVIFFVIGNKADLKDQIAVDEEEALNIVKELDLPIDSFFITSAKTGEKVEEAFQTFARELIKAVEKKRIEVR</sequence>
<dbReference type="Proteomes" id="UP001200513">
    <property type="component" value="Chromosome"/>
</dbReference>
<dbReference type="SMART" id="SM00174">
    <property type="entry name" value="RHO"/>
    <property type="match status" value="1"/>
</dbReference>
<dbReference type="SMART" id="SM00175">
    <property type="entry name" value="RAB"/>
    <property type="match status" value="1"/>
</dbReference>
<dbReference type="InterPro" id="IPR005225">
    <property type="entry name" value="Small_GTP-bd"/>
</dbReference>
<dbReference type="InterPro" id="IPR001806">
    <property type="entry name" value="Small_GTPase"/>
</dbReference>
<dbReference type="SMART" id="SM00173">
    <property type="entry name" value="RAS"/>
    <property type="match status" value="1"/>
</dbReference>